<feature type="region of interest" description="Disordered" evidence="1">
    <location>
        <begin position="1"/>
        <end position="32"/>
    </location>
</feature>
<gene>
    <name evidence="2" type="ORF">EDD55_110121</name>
</gene>
<keyword evidence="3" id="KW-1185">Reference proteome</keyword>
<evidence type="ECO:0000256" key="1">
    <source>
        <dbReference type="SAM" id="MobiDB-lite"/>
    </source>
</evidence>
<organism evidence="2 3">
    <name type="scientific">Varunaivibrio sulfuroxidans</name>
    <dbReference type="NCBI Taxonomy" id="1773489"/>
    <lineage>
        <taxon>Bacteria</taxon>
        <taxon>Pseudomonadati</taxon>
        <taxon>Pseudomonadota</taxon>
        <taxon>Alphaproteobacteria</taxon>
        <taxon>Rhodospirillales</taxon>
        <taxon>Magnetovibrionaceae</taxon>
        <taxon>Varunaivibrio</taxon>
    </lineage>
</organism>
<sequence length="271" mass="29918">MIDSRSPSERARPEGGCRRPPRDLYDKARDETRDSARVARALGYPYAIPDVSYRLTRAGWRPLAVLPNRDAHPELSPVIAAGSNASPQQLERKFDAEALGDGIIVTRAALDDYDTVHCAHFSRYGAIPANLYPAPGVRAEIYVTWLTADQLARMHLSEALGVNYTYRILDDAVLHDAAGRRITAPGAYICRHGALSLDGEPVPLAAFRARGRRWPARDQKSVLARMRDMFAPGAALEHFILRIIDDDALRARCTAAMKETAHPFSPPAIRG</sequence>
<accession>A0A4R3J5P2</accession>
<evidence type="ECO:0000313" key="2">
    <source>
        <dbReference type="EMBL" id="TCS60645.1"/>
    </source>
</evidence>
<dbReference type="RefSeq" id="WP_132939948.1">
    <property type="nucleotide sequence ID" value="NZ_CP119676.1"/>
</dbReference>
<evidence type="ECO:0000313" key="3">
    <source>
        <dbReference type="Proteomes" id="UP000295304"/>
    </source>
</evidence>
<reference evidence="2 3" key="1">
    <citation type="submission" date="2019-03" db="EMBL/GenBank/DDBJ databases">
        <title>Genomic Encyclopedia of Type Strains, Phase IV (KMG-IV): sequencing the most valuable type-strain genomes for metagenomic binning, comparative biology and taxonomic classification.</title>
        <authorList>
            <person name="Goeker M."/>
        </authorList>
    </citation>
    <scope>NUCLEOTIDE SEQUENCE [LARGE SCALE GENOMIC DNA]</scope>
    <source>
        <strain evidence="2 3">DSM 101688</strain>
    </source>
</reference>
<dbReference type="OrthoDB" id="7626403at2"/>
<protein>
    <submittedName>
        <fullName evidence="2">Uncharacterized protein</fullName>
    </submittedName>
</protein>
<dbReference type="Proteomes" id="UP000295304">
    <property type="component" value="Unassembled WGS sequence"/>
</dbReference>
<dbReference type="EMBL" id="SLZW01000010">
    <property type="protein sequence ID" value="TCS60645.1"/>
    <property type="molecule type" value="Genomic_DNA"/>
</dbReference>
<dbReference type="AlphaFoldDB" id="A0A4R3J5P2"/>
<name>A0A4R3J5P2_9PROT</name>
<comment type="caution">
    <text evidence="2">The sequence shown here is derived from an EMBL/GenBank/DDBJ whole genome shotgun (WGS) entry which is preliminary data.</text>
</comment>
<proteinExistence type="predicted"/>